<feature type="compositionally biased region" description="Polar residues" evidence="1">
    <location>
        <begin position="24"/>
        <end position="51"/>
    </location>
</feature>
<accession>A0AAU7QE89</accession>
<evidence type="ECO:0000313" key="2">
    <source>
        <dbReference type="EMBL" id="XBS71408.1"/>
    </source>
</evidence>
<reference evidence="2" key="1">
    <citation type="submission" date="2024-06" db="EMBL/GenBank/DDBJ databases">
        <authorList>
            <person name="Coelho C."/>
            <person name="Bento M."/>
            <person name="Garcia E."/>
            <person name="Camelo A."/>
            <person name="Brandao I."/>
            <person name="Espirito Santo C."/>
            <person name="Trovao J."/>
            <person name="Verissimo A."/>
            <person name="Costa J."/>
            <person name="Tiago I."/>
        </authorList>
    </citation>
    <scope>NUCLEOTIDE SEQUENCE</scope>
    <source>
        <strain evidence="2">KWT182</strain>
    </source>
</reference>
<dbReference type="AlphaFoldDB" id="A0AAU7QE89"/>
<name>A0AAU7QE89_9GAMM</name>
<gene>
    <name evidence="2" type="ORF">ABK905_11005</name>
</gene>
<dbReference type="EMBL" id="CP157947">
    <property type="protein sequence ID" value="XBS71408.1"/>
    <property type="molecule type" value="Genomic_DNA"/>
</dbReference>
<organism evidence="2">
    <name type="scientific">Acerihabitans sp. KWT182</name>
    <dbReference type="NCBI Taxonomy" id="3157919"/>
    <lineage>
        <taxon>Bacteria</taxon>
        <taxon>Pseudomonadati</taxon>
        <taxon>Pseudomonadota</taxon>
        <taxon>Gammaproteobacteria</taxon>
        <taxon>Enterobacterales</taxon>
        <taxon>Pectobacteriaceae</taxon>
        <taxon>Acerihabitans</taxon>
    </lineage>
</organism>
<evidence type="ECO:0000256" key="1">
    <source>
        <dbReference type="SAM" id="MobiDB-lite"/>
    </source>
</evidence>
<protein>
    <submittedName>
        <fullName evidence="2">Uncharacterized protein</fullName>
    </submittedName>
</protein>
<feature type="region of interest" description="Disordered" evidence="1">
    <location>
        <begin position="1"/>
        <end position="52"/>
    </location>
</feature>
<proteinExistence type="predicted"/>
<sequence length="146" mass="16253">MNTDNRLTLPPDGAPRNAQRRDASTQNAPLPQDGSPQNALRQEGGVQNTPLPQEELNRYLNAGSALENTREELATLERTEPVDTYHRQMSLLGRRLQNEPRAFRDMFIADGAQAVAWEFRQEELGGASLYFPCGSCCCGTMTPARF</sequence>